<dbReference type="Proteomes" id="UP001180020">
    <property type="component" value="Unassembled WGS sequence"/>
</dbReference>
<dbReference type="GO" id="GO:0016787">
    <property type="term" value="F:hydrolase activity"/>
    <property type="evidence" value="ECO:0007669"/>
    <property type="project" value="UniProtKB-KW"/>
</dbReference>
<comment type="cofactor">
    <cofactor evidence="1">
        <name>Mg(2+)</name>
        <dbReference type="ChEBI" id="CHEBI:18420"/>
    </cofactor>
</comment>
<accession>A0AAV9EYL5</accession>
<keyword evidence="1" id="KW-0547">Nucleotide-binding</keyword>
<keyword evidence="1" id="KW-0233">DNA recombination</keyword>
<evidence type="ECO:0000313" key="5">
    <source>
        <dbReference type="Proteomes" id="UP001180020"/>
    </source>
</evidence>
<dbReference type="GO" id="GO:0006281">
    <property type="term" value="P:DNA repair"/>
    <property type="evidence" value="ECO:0007669"/>
    <property type="project" value="UniProtKB-KW"/>
</dbReference>
<keyword evidence="2" id="KW-1133">Transmembrane helix</keyword>
<feature type="domain" description="DNA helicase Pif1-like DEAD-box helicase" evidence="3">
    <location>
        <begin position="1"/>
        <end position="73"/>
    </location>
</feature>
<evidence type="ECO:0000313" key="4">
    <source>
        <dbReference type="EMBL" id="KAK1318853.1"/>
    </source>
</evidence>
<dbReference type="GO" id="GO:0000723">
    <property type="term" value="P:telomere maintenance"/>
    <property type="evidence" value="ECO:0007669"/>
    <property type="project" value="InterPro"/>
</dbReference>
<reference evidence="4" key="2">
    <citation type="submission" date="2023-06" db="EMBL/GenBank/DDBJ databases">
        <authorList>
            <person name="Ma L."/>
            <person name="Liu K.-W."/>
            <person name="Li Z."/>
            <person name="Hsiao Y.-Y."/>
            <person name="Qi Y."/>
            <person name="Fu T."/>
            <person name="Tang G."/>
            <person name="Zhang D."/>
            <person name="Sun W.-H."/>
            <person name="Liu D.-K."/>
            <person name="Li Y."/>
            <person name="Chen G.-Z."/>
            <person name="Liu X.-D."/>
            <person name="Liao X.-Y."/>
            <person name="Jiang Y.-T."/>
            <person name="Yu X."/>
            <person name="Hao Y."/>
            <person name="Huang J."/>
            <person name="Zhao X.-W."/>
            <person name="Ke S."/>
            <person name="Chen Y.-Y."/>
            <person name="Wu W.-L."/>
            <person name="Hsu J.-L."/>
            <person name="Lin Y.-F."/>
            <person name="Huang M.-D."/>
            <person name="Li C.-Y."/>
            <person name="Huang L."/>
            <person name="Wang Z.-W."/>
            <person name="Zhao X."/>
            <person name="Zhong W.-Y."/>
            <person name="Peng D.-H."/>
            <person name="Ahmad S."/>
            <person name="Lan S."/>
            <person name="Zhang J.-S."/>
            <person name="Tsai W.-C."/>
            <person name="Van De Peer Y."/>
            <person name="Liu Z.-J."/>
        </authorList>
    </citation>
    <scope>NUCLEOTIDE SEQUENCE</scope>
    <source>
        <strain evidence="4">CP</strain>
        <tissue evidence="4">Leaves</tissue>
    </source>
</reference>
<sequence length="81" mass="9024">MDEASMAKRQAFECFDRMLQDITDWGLPFGGKIIVFGGEFHQIPPVVLGNSKEDTIDASFVKSSLWSVIVVIFVAGFILRT</sequence>
<keyword evidence="1" id="KW-0227">DNA damage</keyword>
<keyword evidence="1" id="KW-0067">ATP-binding</keyword>
<keyword evidence="2" id="KW-0472">Membrane</keyword>
<dbReference type="GO" id="GO:0005524">
    <property type="term" value="F:ATP binding"/>
    <property type="evidence" value="ECO:0007669"/>
    <property type="project" value="UniProtKB-KW"/>
</dbReference>
<organism evidence="4 5">
    <name type="scientific">Acorus calamus</name>
    <name type="common">Sweet flag</name>
    <dbReference type="NCBI Taxonomy" id="4465"/>
    <lineage>
        <taxon>Eukaryota</taxon>
        <taxon>Viridiplantae</taxon>
        <taxon>Streptophyta</taxon>
        <taxon>Embryophyta</taxon>
        <taxon>Tracheophyta</taxon>
        <taxon>Spermatophyta</taxon>
        <taxon>Magnoliopsida</taxon>
        <taxon>Liliopsida</taxon>
        <taxon>Acoraceae</taxon>
        <taxon>Acorus</taxon>
    </lineage>
</organism>
<evidence type="ECO:0000256" key="2">
    <source>
        <dbReference type="SAM" id="Phobius"/>
    </source>
</evidence>
<keyword evidence="2" id="KW-0812">Transmembrane</keyword>
<dbReference type="EMBL" id="JAUJYO010000004">
    <property type="protein sequence ID" value="KAK1318853.1"/>
    <property type="molecule type" value="Genomic_DNA"/>
</dbReference>
<protein>
    <recommendedName>
        <fullName evidence="1">ATP-dependent DNA helicase</fullName>
        <ecNumber evidence="1">5.6.2.3</ecNumber>
    </recommendedName>
</protein>
<dbReference type="Pfam" id="PF05970">
    <property type="entry name" value="PIF1"/>
    <property type="match status" value="1"/>
</dbReference>
<comment type="similarity">
    <text evidence="1">Belongs to the helicase family.</text>
</comment>
<proteinExistence type="inferred from homology"/>
<dbReference type="PANTHER" id="PTHR10492:SF94">
    <property type="entry name" value="ATP-DEPENDENT DNA HELICASE"/>
    <property type="match status" value="1"/>
</dbReference>
<keyword evidence="5" id="KW-1185">Reference proteome</keyword>
<keyword evidence="1" id="KW-0347">Helicase</keyword>
<dbReference type="GO" id="GO:0043139">
    <property type="term" value="F:5'-3' DNA helicase activity"/>
    <property type="evidence" value="ECO:0007669"/>
    <property type="project" value="UniProtKB-EC"/>
</dbReference>
<name>A0AAV9EYL5_ACOCL</name>
<dbReference type="AlphaFoldDB" id="A0AAV9EYL5"/>
<evidence type="ECO:0000259" key="3">
    <source>
        <dbReference type="Pfam" id="PF05970"/>
    </source>
</evidence>
<feature type="transmembrane region" description="Helical" evidence="2">
    <location>
        <begin position="60"/>
        <end position="79"/>
    </location>
</feature>
<dbReference type="PANTHER" id="PTHR10492">
    <property type="match status" value="1"/>
</dbReference>
<gene>
    <name evidence="4" type="ORF">QJS10_CPB04g01296</name>
</gene>
<dbReference type="InterPro" id="IPR010285">
    <property type="entry name" value="DNA_helicase_pif1-like_DEAD"/>
</dbReference>
<comment type="catalytic activity">
    <reaction evidence="1">
        <text>ATP + H2O = ADP + phosphate + H(+)</text>
        <dbReference type="Rhea" id="RHEA:13065"/>
        <dbReference type="ChEBI" id="CHEBI:15377"/>
        <dbReference type="ChEBI" id="CHEBI:15378"/>
        <dbReference type="ChEBI" id="CHEBI:30616"/>
        <dbReference type="ChEBI" id="CHEBI:43474"/>
        <dbReference type="ChEBI" id="CHEBI:456216"/>
        <dbReference type="EC" id="5.6.2.3"/>
    </reaction>
</comment>
<reference evidence="4" key="1">
    <citation type="journal article" date="2023" name="Nat. Commun.">
        <title>Diploid and tetraploid genomes of Acorus and the evolution of monocots.</title>
        <authorList>
            <person name="Ma L."/>
            <person name="Liu K.W."/>
            <person name="Li Z."/>
            <person name="Hsiao Y.Y."/>
            <person name="Qi Y."/>
            <person name="Fu T."/>
            <person name="Tang G.D."/>
            <person name="Zhang D."/>
            <person name="Sun W.H."/>
            <person name="Liu D.K."/>
            <person name="Li Y."/>
            <person name="Chen G.Z."/>
            <person name="Liu X.D."/>
            <person name="Liao X.Y."/>
            <person name="Jiang Y.T."/>
            <person name="Yu X."/>
            <person name="Hao Y."/>
            <person name="Huang J."/>
            <person name="Zhao X.W."/>
            <person name="Ke S."/>
            <person name="Chen Y.Y."/>
            <person name="Wu W.L."/>
            <person name="Hsu J.L."/>
            <person name="Lin Y.F."/>
            <person name="Huang M.D."/>
            <person name="Li C.Y."/>
            <person name="Huang L."/>
            <person name="Wang Z.W."/>
            <person name="Zhao X."/>
            <person name="Zhong W.Y."/>
            <person name="Peng D.H."/>
            <person name="Ahmad S."/>
            <person name="Lan S."/>
            <person name="Zhang J.S."/>
            <person name="Tsai W.C."/>
            <person name="Van de Peer Y."/>
            <person name="Liu Z.J."/>
        </authorList>
    </citation>
    <scope>NUCLEOTIDE SEQUENCE</scope>
    <source>
        <strain evidence="4">CP</strain>
    </source>
</reference>
<dbReference type="InterPro" id="IPR027417">
    <property type="entry name" value="P-loop_NTPase"/>
</dbReference>
<dbReference type="Gene3D" id="3.40.50.300">
    <property type="entry name" value="P-loop containing nucleotide triphosphate hydrolases"/>
    <property type="match status" value="1"/>
</dbReference>
<comment type="caution">
    <text evidence="4">The sequence shown here is derived from an EMBL/GenBank/DDBJ whole genome shotgun (WGS) entry which is preliminary data.</text>
</comment>
<dbReference type="EC" id="5.6.2.3" evidence="1"/>
<dbReference type="GO" id="GO:0006310">
    <property type="term" value="P:DNA recombination"/>
    <property type="evidence" value="ECO:0007669"/>
    <property type="project" value="UniProtKB-KW"/>
</dbReference>
<keyword evidence="1" id="KW-0234">DNA repair</keyword>
<evidence type="ECO:0000256" key="1">
    <source>
        <dbReference type="RuleBase" id="RU363044"/>
    </source>
</evidence>
<keyword evidence="1" id="KW-0378">Hydrolase</keyword>